<dbReference type="EMBL" id="CAJMWX010001438">
    <property type="protein sequence ID" value="CAE6488818.1"/>
    <property type="molecule type" value="Genomic_DNA"/>
</dbReference>
<feature type="region of interest" description="Disordered" evidence="1">
    <location>
        <begin position="258"/>
        <end position="283"/>
    </location>
</feature>
<evidence type="ECO:0000256" key="2">
    <source>
        <dbReference type="SAM" id="Phobius"/>
    </source>
</evidence>
<proteinExistence type="predicted"/>
<dbReference type="Proteomes" id="UP000663888">
    <property type="component" value="Unassembled WGS sequence"/>
</dbReference>
<evidence type="ECO:0000313" key="3">
    <source>
        <dbReference type="EMBL" id="CAE6488818.1"/>
    </source>
</evidence>
<dbReference type="AlphaFoldDB" id="A0A8H3CRV7"/>
<reference evidence="3" key="1">
    <citation type="submission" date="2021-01" db="EMBL/GenBank/DDBJ databases">
        <authorList>
            <person name="Kaushik A."/>
        </authorList>
    </citation>
    <scope>NUCLEOTIDE SEQUENCE</scope>
    <source>
        <strain evidence="3">AG4-R118</strain>
    </source>
</reference>
<sequence length="569" mass="62013">MMSSTRTFTWTWILYVLIALIFSAAPVSGPNSFGQRGERRPLLAAPTSSTRVYVATQTVTPIPIKHVPKAVESLSRTALVSIRESSASSYILLSQRPAQRPTRSWCEVCRVVRNMKPVSILRPLARSAISWAEHWYGIRTATLTNSVPPSPLPSPPPPPPPTTTIPEDLPGTKTIGRQTPASATPGGCAKPTRMADSGFTHTVPSSACIIIVFASMVVASTLVTLRSFCRTICSDSPSTAVLTPATLSPPPLPSALSTPPFLSSCSPQSSPSDQTPLPAYPSCLPSSPSPPAIDFDFDVTPRSTTPTNTTISTRRREVPFFSYGTLPKLFDLYTRMTVVQTDVTAYQVVPGHARRVVFETSTDSFIPEFQLFSEAEQRTIEAFKAAQKMVRAMYAQGLEGTMEVDVRVVMEGLEVDEEDENGVKSVKGIDRYTYRFCFVIDLPAQSAHFDPPAQTQPPVGLLPPVDIVSSSEAGSIQYWPPTNPAPKTTNVSTPKANDAELSAYGEFFQQPRVPVQLGYPLKRKRSAETGEATWLNAHRMRQRLAYRETIVDGGPDAKRRRLDGVEAGA</sequence>
<comment type="caution">
    <text evidence="3">The sequence shown here is derived from an EMBL/GenBank/DDBJ whole genome shotgun (WGS) entry which is preliminary data.</text>
</comment>
<dbReference type="PANTHER" id="PTHR24216:SF65">
    <property type="entry name" value="PAXILLIN-LIKE PROTEIN 1"/>
    <property type="match status" value="1"/>
</dbReference>
<organism evidence="3 4">
    <name type="scientific">Rhizoctonia solani</name>
    <dbReference type="NCBI Taxonomy" id="456999"/>
    <lineage>
        <taxon>Eukaryota</taxon>
        <taxon>Fungi</taxon>
        <taxon>Dikarya</taxon>
        <taxon>Basidiomycota</taxon>
        <taxon>Agaricomycotina</taxon>
        <taxon>Agaricomycetes</taxon>
        <taxon>Cantharellales</taxon>
        <taxon>Ceratobasidiaceae</taxon>
        <taxon>Rhizoctonia</taxon>
    </lineage>
</organism>
<feature type="region of interest" description="Disordered" evidence="1">
    <location>
        <begin position="146"/>
        <end position="166"/>
    </location>
</feature>
<feature type="transmembrane region" description="Helical" evidence="2">
    <location>
        <begin position="12"/>
        <end position="33"/>
    </location>
</feature>
<keyword evidence="2" id="KW-0472">Membrane</keyword>
<accession>A0A8H3CRV7</accession>
<keyword evidence="2" id="KW-0812">Transmembrane</keyword>
<dbReference type="PANTHER" id="PTHR24216">
    <property type="entry name" value="PAXILLIN-RELATED"/>
    <property type="match status" value="1"/>
</dbReference>
<protein>
    <submittedName>
        <fullName evidence="3">Uncharacterized protein</fullName>
    </submittedName>
</protein>
<name>A0A8H3CRV7_9AGAM</name>
<evidence type="ECO:0000256" key="1">
    <source>
        <dbReference type="SAM" id="MobiDB-lite"/>
    </source>
</evidence>
<evidence type="ECO:0000313" key="4">
    <source>
        <dbReference type="Proteomes" id="UP000663888"/>
    </source>
</evidence>
<gene>
    <name evidence="3" type="ORF">RDB_LOCUS136014</name>
</gene>
<keyword evidence="2" id="KW-1133">Transmembrane helix</keyword>
<feature type="compositionally biased region" description="Pro residues" evidence="1">
    <location>
        <begin position="148"/>
        <end position="163"/>
    </location>
</feature>